<feature type="compositionally biased region" description="Polar residues" evidence="1">
    <location>
        <begin position="546"/>
        <end position="557"/>
    </location>
</feature>
<keyword evidence="3" id="KW-1185">Reference proteome</keyword>
<feature type="region of interest" description="Disordered" evidence="1">
    <location>
        <begin position="328"/>
        <end position="361"/>
    </location>
</feature>
<accession>A0A2S4VB13</accession>
<dbReference type="EMBL" id="PKSL01000082">
    <property type="protein sequence ID" value="POW06739.1"/>
    <property type="molecule type" value="Genomic_DNA"/>
</dbReference>
<comment type="caution">
    <text evidence="2">The sequence shown here is derived from an EMBL/GenBank/DDBJ whole genome shotgun (WGS) entry which is preliminary data.</text>
</comment>
<sequence length="731" mass="82349">MHLDLQPGLTQPAARLLNIQKEPLQRAFKIWLREMAGYNVESYLYYPLKHEYTKAAMSFRALKPQDFARCKTYKQARYRDILGDTRETRGCFFLSQIIVEIEEMTTNKVEALIIISSMTYAVKSLHALNGTAISSDLDFEVDMCTEEDLFSELEVAQEDYQAYHGNYWVCFLTISLSDMQQHHSPRRWQRNQLGIRSGRTVSNILASLRKIGKLEFRVRNTISSVVLSSNEEFEAHCIRDADEAELSLFQPASESNNIHRGDGDGTSWASGPAIVRAQPIVDSLPEIKNLSKAHANPVSPQPRLAEHVEALSRQLDTLQGSISDMQSTLNSMSNQSQPRKRPPSTIKNKNRSQVQKTQHDNQQALDKIEDLIQHEQLEILALSDLRDEKRAELRKIREKKMQAESKTSSTAVPSPQKLRARKTPSKPKSMLSEVNDPFFYSRTESLRRSIRRIQSPRVRSELPSSGLRPTITIDQGDDDHVPNTPTPKTITQKKIEQNLTQLRLRANMQSGGNLQDQLSKTLESTSRTRNDPSPSPDPSLPQSIPTDQPESSTSSTGAAVVIEAQQPLPESRLNTVHRLNSAFWKSASMVEPLLELCHTLKEQFQNEDSQVTYQDTIAGLNRLLESYRITPTLTASQLIEAALYKELLEALSSPSPPPIGTTNADQTSVLEVLLHEEEWCLPLEAVKSLLVKACEKFGVDSSLNRTVVYFLVGKGVIRIERRASPIAICIC</sequence>
<feature type="region of interest" description="Disordered" evidence="1">
    <location>
        <begin position="521"/>
        <end position="557"/>
    </location>
</feature>
<feature type="compositionally biased region" description="Polar residues" evidence="1">
    <location>
        <begin position="328"/>
        <end position="337"/>
    </location>
</feature>
<name>A0A2S4VB13_9BASI</name>
<feature type="compositionally biased region" description="Polar residues" evidence="1">
    <location>
        <begin position="404"/>
        <end position="413"/>
    </location>
</feature>
<evidence type="ECO:0000313" key="2">
    <source>
        <dbReference type="EMBL" id="POW06739.1"/>
    </source>
</evidence>
<gene>
    <name evidence="2" type="ORF">PSTT_08763</name>
</gene>
<dbReference type="Proteomes" id="UP000239156">
    <property type="component" value="Unassembled WGS sequence"/>
</dbReference>
<evidence type="ECO:0000313" key="3">
    <source>
        <dbReference type="Proteomes" id="UP000239156"/>
    </source>
</evidence>
<protein>
    <submittedName>
        <fullName evidence="2">Uncharacterized protein</fullName>
    </submittedName>
</protein>
<reference evidence="2" key="1">
    <citation type="submission" date="2017-12" db="EMBL/GenBank/DDBJ databases">
        <title>Gene loss provides genomic basis for host adaptation in cereal stripe rust fungi.</title>
        <authorList>
            <person name="Xia C."/>
        </authorList>
    </citation>
    <scope>NUCLEOTIDE SEQUENCE [LARGE SCALE GENOMIC DNA]</scope>
    <source>
        <strain evidence="2">93-210</strain>
    </source>
</reference>
<organism evidence="2 3">
    <name type="scientific">Puccinia striiformis</name>
    <dbReference type="NCBI Taxonomy" id="27350"/>
    <lineage>
        <taxon>Eukaryota</taxon>
        <taxon>Fungi</taxon>
        <taxon>Dikarya</taxon>
        <taxon>Basidiomycota</taxon>
        <taxon>Pucciniomycotina</taxon>
        <taxon>Pucciniomycetes</taxon>
        <taxon>Pucciniales</taxon>
        <taxon>Pucciniaceae</taxon>
        <taxon>Puccinia</taxon>
    </lineage>
</organism>
<dbReference type="AlphaFoldDB" id="A0A2S4VB13"/>
<proteinExistence type="predicted"/>
<feature type="compositionally biased region" description="Polar residues" evidence="1">
    <location>
        <begin position="345"/>
        <end position="361"/>
    </location>
</feature>
<feature type="region of interest" description="Disordered" evidence="1">
    <location>
        <begin position="398"/>
        <end position="430"/>
    </location>
</feature>
<dbReference type="VEuPathDB" id="FungiDB:PSTT_08763"/>
<feature type="non-terminal residue" evidence="2">
    <location>
        <position position="731"/>
    </location>
</feature>
<evidence type="ECO:0000256" key="1">
    <source>
        <dbReference type="SAM" id="MobiDB-lite"/>
    </source>
</evidence>
<dbReference type="VEuPathDB" id="FungiDB:PSHT_06137"/>
<feature type="region of interest" description="Disordered" evidence="1">
    <location>
        <begin position="454"/>
        <end position="490"/>
    </location>
</feature>